<dbReference type="Gene3D" id="3.10.450.530">
    <property type="entry name" value="Ribonuclease toxin, BrnT, of type II toxin-antitoxin system"/>
    <property type="match status" value="1"/>
</dbReference>
<dbReference type="InterPro" id="IPR007460">
    <property type="entry name" value="BrnT_toxin"/>
</dbReference>
<evidence type="ECO:0000313" key="1">
    <source>
        <dbReference type="EMBL" id="TLD68209.1"/>
    </source>
</evidence>
<accession>A0A5R8K9M0</accession>
<dbReference type="InterPro" id="IPR038573">
    <property type="entry name" value="BrnT_sf"/>
</dbReference>
<sequence length="97" mass="11200">MNDLSFEWDPVKAARNAAKHGVTFEEARAVFLDEHALVIPDPDHSQQEERFIIMGQGAKLRVLVVVHCFRQKGSSIRIVSARRARTKEQKPYWENLK</sequence>
<comment type="caution">
    <text evidence="1">The sequence shown here is derived from an EMBL/GenBank/DDBJ whole genome shotgun (WGS) entry which is preliminary data.</text>
</comment>
<dbReference type="Pfam" id="PF04365">
    <property type="entry name" value="BrnT_toxin"/>
    <property type="match status" value="1"/>
</dbReference>
<keyword evidence="2" id="KW-1185">Reference proteome</keyword>
<dbReference type="OrthoDB" id="428036at2"/>
<dbReference type="EMBL" id="VAUV01000031">
    <property type="protein sequence ID" value="TLD68209.1"/>
    <property type="molecule type" value="Genomic_DNA"/>
</dbReference>
<name>A0A5R8K9M0_9BACT</name>
<gene>
    <name evidence="1" type="ORF">FEM03_23925</name>
</gene>
<organism evidence="1 2">
    <name type="scientific">Phragmitibacter flavus</name>
    <dbReference type="NCBI Taxonomy" id="2576071"/>
    <lineage>
        <taxon>Bacteria</taxon>
        <taxon>Pseudomonadati</taxon>
        <taxon>Verrucomicrobiota</taxon>
        <taxon>Verrucomicrobiia</taxon>
        <taxon>Verrucomicrobiales</taxon>
        <taxon>Verrucomicrobiaceae</taxon>
        <taxon>Phragmitibacter</taxon>
    </lineage>
</organism>
<dbReference type="AlphaFoldDB" id="A0A5R8K9M0"/>
<reference evidence="1 2" key="1">
    <citation type="submission" date="2019-05" db="EMBL/GenBank/DDBJ databases">
        <title>Verrucobacter flavum gen. nov., sp. nov. a new member of the family Verrucomicrobiaceae.</title>
        <authorList>
            <person name="Szuroczki S."/>
            <person name="Abbaszade G."/>
            <person name="Szabo A."/>
            <person name="Felfoldi T."/>
            <person name="Schumann P."/>
            <person name="Boka K."/>
            <person name="Keki Z."/>
            <person name="Toumi M."/>
            <person name="Toth E."/>
        </authorList>
    </citation>
    <scope>NUCLEOTIDE SEQUENCE [LARGE SCALE GENOMIC DNA]</scope>
    <source>
        <strain evidence="1 2">MG-N-17</strain>
    </source>
</reference>
<evidence type="ECO:0000313" key="2">
    <source>
        <dbReference type="Proteomes" id="UP000306196"/>
    </source>
</evidence>
<protein>
    <submittedName>
        <fullName evidence="1">BrnT family toxin</fullName>
    </submittedName>
</protein>
<dbReference type="RefSeq" id="WP_138088922.1">
    <property type="nucleotide sequence ID" value="NZ_VAUV01000031.1"/>
</dbReference>
<dbReference type="Proteomes" id="UP000306196">
    <property type="component" value="Unassembled WGS sequence"/>
</dbReference>
<proteinExistence type="predicted"/>